<dbReference type="AlphaFoldDB" id="V9E5N0"/>
<sequence length="53" mass="5435">MFILLFATACQKREDGSGVTAWQVVLPVLKGLTITASPADAPNATSSATNTAV</sequence>
<proteinExistence type="predicted"/>
<accession>V9E5N0</accession>
<keyword evidence="2" id="KW-1185">Reference proteome</keyword>
<dbReference type="EMBL" id="ANIZ01003331">
    <property type="protein sequence ID" value="ETI34369.1"/>
    <property type="molecule type" value="Genomic_DNA"/>
</dbReference>
<reference evidence="1 2" key="1">
    <citation type="submission" date="2013-11" db="EMBL/GenBank/DDBJ databases">
        <title>The Genome Sequence of Phytophthora parasitica P1569.</title>
        <authorList>
            <consortium name="The Broad Institute Genomics Platform"/>
            <person name="Russ C."/>
            <person name="Tyler B."/>
            <person name="Panabieres F."/>
            <person name="Shan W."/>
            <person name="Tripathy S."/>
            <person name="Grunwald N."/>
            <person name="Machado M."/>
            <person name="Johnson C.S."/>
            <person name="Arredondo F."/>
            <person name="Hong C."/>
            <person name="Coffey M."/>
            <person name="Young S.K."/>
            <person name="Zeng Q."/>
            <person name="Gargeya S."/>
            <person name="Fitzgerald M."/>
            <person name="Abouelleil A."/>
            <person name="Alvarado L."/>
            <person name="Chapman S.B."/>
            <person name="Gainer-Dewar J."/>
            <person name="Goldberg J."/>
            <person name="Griggs A."/>
            <person name="Gujja S."/>
            <person name="Hansen M."/>
            <person name="Howarth C."/>
            <person name="Imamovic A."/>
            <person name="Ireland A."/>
            <person name="Larimer J."/>
            <person name="McCowan C."/>
            <person name="Murphy C."/>
            <person name="Pearson M."/>
            <person name="Poon T.W."/>
            <person name="Priest M."/>
            <person name="Roberts A."/>
            <person name="Saif S."/>
            <person name="Shea T."/>
            <person name="Sykes S."/>
            <person name="Wortman J."/>
            <person name="Nusbaum C."/>
            <person name="Birren B."/>
        </authorList>
    </citation>
    <scope>NUCLEOTIDE SEQUENCE [LARGE SCALE GENOMIC DNA]</scope>
    <source>
        <strain evidence="1 2">P1569</strain>
    </source>
</reference>
<evidence type="ECO:0000313" key="1">
    <source>
        <dbReference type="EMBL" id="ETI34369.1"/>
    </source>
</evidence>
<dbReference type="HOGENOM" id="CLU_3072863_0_0_1"/>
<gene>
    <name evidence="1" type="ORF">F443_19115</name>
</gene>
<dbReference type="Proteomes" id="UP000018721">
    <property type="component" value="Unassembled WGS sequence"/>
</dbReference>
<organism evidence="1 2">
    <name type="scientific">Phytophthora nicotianae P1569</name>
    <dbReference type="NCBI Taxonomy" id="1317065"/>
    <lineage>
        <taxon>Eukaryota</taxon>
        <taxon>Sar</taxon>
        <taxon>Stramenopiles</taxon>
        <taxon>Oomycota</taxon>
        <taxon>Peronosporomycetes</taxon>
        <taxon>Peronosporales</taxon>
        <taxon>Peronosporaceae</taxon>
        <taxon>Phytophthora</taxon>
    </lineage>
</organism>
<evidence type="ECO:0000313" key="2">
    <source>
        <dbReference type="Proteomes" id="UP000018721"/>
    </source>
</evidence>
<comment type="caution">
    <text evidence="1">The sequence shown here is derived from an EMBL/GenBank/DDBJ whole genome shotgun (WGS) entry which is preliminary data.</text>
</comment>
<protein>
    <submittedName>
        <fullName evidence="1">Uncharacterized protein</fullName>
    </submittedName>
</protein>
<name>V9E5N0_PHYNI</name>